<feature type="compositionally biased region" description="Polar residues" evidence="1">
    <location>
        <begin position="306"/>
        <end position="326"/>
    </location>
</feature>
<evidence type="ECO:0000259" key="2">
    <source>
        <dbReference type="PROSITE" id="PS50940"/>
    </source>
</evidence>
<feature type="compositionally biased region" description="Acidic residues" evidence="1">
    <location>
        <begin position="652"/>
        <end position="661"/>
    </location>
</feature>
<dbReference type="SUPFAM" id="SSF57625">
    <property type="entry name" value="Invertebrate chitin-binding proteins"/>
    <property type="match status" value="1"/>
</dbReference>
<dbReference type="Pfam" id="PF01607">
    <property type="entry name" value="CBM_14"/>
    <property type="match status" value="1"/>
</dbReference>
<dbReference type="Gene3D" id="2.170.140.10">
    <property type="entry name" value="Chitin binding domain"/>
    <property type="match status" value="1"/>
</dbReference>
<gene>
    <name evidence="3" type="ORF">TDIB3V08_LOCUS5136</name>
</gene>
<evidence type="ECO:0000256" key="1">
    <source>
        <dbReference type="SAM" id="MobiDB-lite"/>
    </source>
</evidence>
<feature type="region of interest" description="Disordered" evidence="1">
    <location>
        <begin position="390"/>
        <end position="414"/>
    </location>
</feature>
<dbReference type="AlphaFoldDB" id="A0A7R8Z763"/>
<dbReference type="GO" id="GO:0008061">
    <property type="term" value="F:chitin binding"/>
    <property type="evidence" value="ECO:0007669"/>
    <property type="project" value="InterPro"/>
</dbReference>
<dbReference type="InterPro" id="IPR036508">
    <property type="entry name" value="Chitin-bd_dom_sf"/>
</dbReference>
<name>A0A7R8Z763_TIMDO</name>
<organism evidence="3">
    <name type="scientific">Timema douglasi</name>
    <name type="common">Walking stick</name>
    <dbReference type="NCBI Taxonomy" id="61478"/>
    <lineage>
        <taxon>Eukaryota</taxon>
        <taxon>Metazoa</taxon>
        <taxon>Ecdysozoa</taxon>
        <taxon>Arthropoda</taxon>
        <taxon>Hexapoda</taxon>
        <taxon>Insecta</taxon>
        <taxon>Pterygota</taxon>
        <taxon>Neoptera</taxon>
        <taxon>Polyneoptera</taxon>
        <taxon>Phasmatodea</taxon>
        <taxon>Timematodea</taxon>
        <taxon>Timematoidea</taxon>
        <taxon>Timematidae</taxon>
        <taxon>Timema</taxon>
    </lineage>
</organism>
<dbReference type="PROSITE" id="PS50940">
    <property type="entry name" value="CHIT_BIND_II"/>
    <property type="match status" value="1"/>
</dbReference>
<dbReference type="EMBL" id="OA566417">
    <property type="protein sequence ID" value="CAD7198862.1"/>
    <property type="molecule type" value="Genomic_DNA"/>
</dbReference>
<reference evidence="3" key="1">
    <citation type="submission" date="2020-11" db="EMBL/GenBank/DDBJ databases">
        <authorList>
            <person name="Tran Van P."/>
        </authorList>
    </citation>
    <scope>NUCLEOTIDE SEQUENCE</scope>
</reference>
<evidence type="ECO:0000313" key="3">
    <source>
        <dbReference type="EMBL" id="CAD7198862.1"/>
    </source>
</evidence>
<feature type="region of interest" description="Disordered" evidence="1">
    <location>
        <begin position="639"/>
        <end position="661"/>
    </location>
</feature>
<feature type="compositionally biased region" description="Polar residues" evidence="1">
    <location>
        <begin position="343"/>
        <end position="354"/>
    </location>
</feature>
<dbReference type="InterPro" id="IPR002557">
    <property type="entry name" value="Chitin-bd_dom"/>
</dbReference>
<feature type="domain" description="Chitin-binding type-2" evidence="2">
    <location>
        <begin position="665"/>
        <end position="723"/>
    </location>
</feature>
<dbReference type="SMART" id="SM00494">
    <property type="entry name" value="ChtBD2"/>
    <property type="match status" value="1"/>
</dbReference>
<feature type="compositionally biased region" description="Low complexity" evidence="1">
    <location>
        <begin position="552"/>
        <end position="564"/>
    </location>
</feature>
<feature type="region of interest" description="Disordered" evidence="1">
    <location>
        <begin position="306"/>
        <end position="366"/>
    </location>
</feature>
<sequence length="844" mass="95130">MPVLSSPSGLEVESRCATEFIAERNNPSTSKCNSHDISIVSLAKQFCPIKGSDLSKCVIFFDRGTMLGLDEAFVLLPEYDEDDSRFKRASLVMCHPEQTFFCVNVTHYIPCTHVDLTDADSEQTLASASQVFHCGPRRCCEVGGDSPCTYRCEHLQPSLDYDHPNLKWTFPKIQPKARRKRKRKEFPEDMSEYVPPVKKISIKTFVFEYEDLSEEDAKEISSDGWKPSYRKNCPGMKLIAATSIPSTAAYLSSTFSTFTSPTVYDDLSVTFNISVFTTEHQNISIDTVTDLVSSTSAMINITMTEEFTQESSARSSMETLSNDSSLTTAPPIPTTTKTTYHTQSSKRSSRTPLTHTPPPKHITSSTTVPTTILNIMSSTKSTTTLNTAHTTNKTMTPTTSSNTTPTTTTTMTPTTTHDINHDACYDTNYDENFDTRDDFYHNANQDANPDTNYNADFDTNYVTNYDARYGAKHDSNHDSNLGIYSESYHDANNDFSHYANHNSNLDDIHYAQPDESNDFNIYTNNYTNLDAYNSSNPNDNNDTIHDDDNDTNPDTNHDTSNNSSHITSYDFNLVTNQDDNSNVNPIANQYTYLDTYHNLKHDANNKTSHNFNCNHDSNHITNYDSNLVPSHDANYDSHFNLNTGKKTHQNKDEEESSEDYEEEHRVLCPGVGNYPYPLSCTRYVKCTKRNGIIKYEHRRCPLSKEFDQKKGKCVPAGKSGCKTTILGVKPLDDLEKNRLPTKINIGRYGSVKVCRVANHDLNNVTVVSRRCNTSEPTEQTLFTQTLILFSMDWYDCGYPNCFNNTGKVILARAKSNMTDASRRQLTQELKPTGDEYIDVARMGC</sequence>
<dbReference type="GO" id="GO:0005576">
    <property type="term" value="C:extracellular region"/>
    <property type="evidence" value="ECO:0007669"/>
    <property type="project" value="InterPro"/>
</dbReference>
<protein>
    <recommendedName>
        <fullName evidence="2">Chitin-binding type-2 domain-containing protein</fullName>
    </recommendedName>
</protein>
<accession>A0A7R8Z763</accession>
<feature type="region of interest" description="Disordered" evidence="1">
    <location>
        <begin position="530"/>
        <end position="564"/>
    </location>
</feature>
<proteinExistence type="predicted"/>